<dbReference type="CDD" id="cd03244">
    <property type="entry name" value="ABCC_MRP_domain2"/>
    <property type="match status" value="1"/>
</dbReference>
<feature type="domain" description="ABC transporter" evidence="11">
    <location>
        <begin position="552"/>
        <end position="772"/>
    </location>
</feature>
<evidence type="ECO:0000259" key="12">
    <source>
        <dbReference type="PROSITE" id="PS50929"/>
    </source>
</evidence>
<keyword evidence="4" id="KW-0677">Repeat</keyword>
<dbReference type="CDD" id="cd18579">
    <property type="entry name" value="ABC_6TM_ABCC_D1"/>
    <property type="match status" value="1"/>
</dbReference>
<dbReference type="PANTHER" id="PTHR24223">
    <property type="entry name" value="ATP-BINDING CASSETTE SUB-FAMILY C"/>
    <property type="match status" value="1"/>
</dbReference>
<feature type="transmembrane region" description="Helical" evidence="10">
    <location>
        <begin position="121"/>
        <end position="147"/>
    </location>
</feature>
<evidence type="ECO:0000256" key="8">
    <source>
        <dbReference type="ARBA" id="ARBA00023136"/>
    </source>
</evidence>
<feature type="domain" description="ABC transmembrane type-1" evidence="12">
    <location>
        <begin position="872"/>
        <end position="1074"/>
    </location>
</feature>
<gene>
    <name evidence="13" type="ORF">BLNAU_985</name>
</gene>
<dbReference type="CDD" id="cd18580">
    <property type="entry name" value="ABC_6TM_ABCC_D2"/>
    <property type="match status" value="1"/>
</dbReference>
<evidence type="ECO:0000256" key="6">
    <source>
        <dbReference type="ARBA" id="ARBA00022840"/>
    </source>
</evidence>
<dbReference type="SUPFAM" id="SSF90123">
    <property type="entry name" value="ABC transporter transmembrane region"/>
    <property type="match status" value="2"/>
</dbReference>
<accession>A0ABQ9YJK1</accession>
<dbReference type="PROSITE" id="PS50929">
    <property type="entry name" value="ABC_TM1F"/>
    <property type="match status" value="2"/>
</dbReference>
<dbReference type="Proteomes" id="UP001281761">
    <property type="component" value="Unassembled WGS sequence"/>
</dbReference>
<dbReference type="InterPro" id="IPR011527">
    <property type="entry name" value="ABC1_TM_dom"/>
</dbReference>
<keyword evidence="3 10" id="KW-0812">Transmembrane</keyword>
<protein>
    <submittedName>
        <fullName evidence="13">Multidrug resistance-associated protein</fullName>
    </submittedName>
</protein>
<evidence type="ECO:0000256" key="9">
    <source>
        <dbReference type="SAM" id="MobiDB-lite"/>
    </source>
</evidence>
<feature type="domain" description="ABC transmembrane type-1" evidence="12">
    <location>
        <begin position="132"/>
        <end position="389"/>
    </location>
</feature>
<keyword evidence="7 10" id="KW-1133">Transmembrane helix</keyword>
<evidence type="ECO:0000256" key="10">
    <source>
        <dbReference type="SAM" id="Phobius"/>
    </source>
</evidence>
<dbReference type="InterPro" id="IPR044726">
    <property type="entry name" value="ABCC_6TM_D2"/>
</dbReference>
<feature type="transmembrane region" description="Helical" evidence="10">
    <location>
        <begin position="1053"/>
        <end position="1077"/>
    </location>
</feature>
<feature type="transmembrane region" description="Helical" evidence="10">
    <location>
        <begin position="257"/>
        <end position="287"/>
    </location>
</feature>
<keyword evidence="8 10" id="KW-0472">Membrane</keyword>
<feature type="transmembrane region" description="Helical" evidence="10">
    <location>
        <begin position="967"/>
        <end position="987"/>
    </location>
</feature>
<keyword evidence="14" id="KW-1185">Reference proteome</keyword>
<dbReference type="SMART" id="SM00382">
    <property type="entry name" value="AAA"/>
    <property type="match status" value="2"/>
</dbReference>
<dbReference type="Pfam" id="PF00005">
    <property type="entry name" value="ABC_tran"/>
    <property type="match status" value="2"/>
</dbReference>
<dbReference type="InterPro" id="IPR017871">
    <property type="entry name" value="ABC_transporter-like_CS"/>
</dbReference>
<dbReference type="EMBL" id="JARBJD010000004">
    <property type="protein sequence ID" value="KAK2963908.1"/>
    <property type="molecule type" value="Genomic_DNA"/>
</dbReference>
<evidence type="ECO:0000256" key="1">
    <source>
        <dbReference type="ARBA" id="ARBA00004128"/>
    </source>
</evidence>
<evidence type="ECO:0000313" key="14">
    <source>
        <dbReference type="Proteomes" id="UP001281761"/>
    </source>
</evidence>
<feature type="transmembrane region" description="Helical" evidence="10">
    <location>
        <begin position="825"/>
        <end position="852"/>
    </location>
</feature>
<reference evidence="13 14" key="1">
    <citation type="journal article" date="2022" name="bioRxiv">
        <title>Genomics of Preaxostyla Flagellates Illuminates Evolutionary Transitions and the Path Towards Mitochondrial Loss.</title>
        <authorList>
            <person name="Novak L.V.F."/>
            <person name="Treitli S.C."/>
            <person name="Pyrih J."/>
            <person name="Halakuc P."/>
            <person name="Pipaliya S.V."/>
            <person name="Vacek V."/>
            <person name="Brzon O."/>
            <person name="Soukal P."/>
            <person name="Eme L."/>
            <person name="Dacks J.B."/>
            <person name="Karnkowska A."/>
            <person name="Elias M."/>
            <person name="Hampl V."/>
        </authorList>
    </citation>
    <scope>NUCLEOTIDE SEQUENCE [LARGE SCALE GENOMIC DNA]</scope>
    <source>
        <strain evidence="13">NAU3</strain>
        <tissue evidence="13">Gut</tissue>
    </source>
</reference>
<evidence type="ECO:0000256" key="2">
    <source>
        <dbReference type="ARBA" id="ARBA00022448"/>
    </source>
</evidence>
<feature type="domain" description="ABC transporter" evidence="11">
    <location>
        <begin position="1145"/>
        <end position="1401"/>
    </location>
</feature>
<comment type="subcellular location">
    <subcellularLocation>
        <location evidence="1">Vacuole membrane</location>
        <topology evidence="1">Multi-pass membrane protein</topology>
    </subcellularLocation>
</comment>
<proteinExistence type="predicted"/>
<dbReference type="InterPro" id="IPR036640">
    <property type="entry name" value="ABC1_TM_sf"/>
</dbReference>
<dbReference type="SUPFAM" id="SSF52540">
    <property type="entry name" value="P-loop containing nucleoside triphosphate hydrolases"/>
    <property type="match status" value="2"/>
</dbReference>
<dbReference type="Gene3D" id="3.40.50.300">
    <property type="entry name" value="P-loop containing nucleotide triphosphate hydrolases"/>
    <property type="match status" value="2"/>
</dbReference>
<dbReference type="CDD" id="cd03250">
    <property type="entry name" value="ABCC_MRP_domain1"/>
    <property type="match status" value="1"/>
</dbReference>
<dbReference type="InterPro" id="IPR003439">
    <property type="entry name" value="ABC_transporter-like_ATP-bd"/>
</dbReference>
<organism evidence="13 14">
    <name type="scientific">Blattamonas nauphoetae</name>
    <dbReference type="NCBI Taxonomy" id="2049346"/>
    <lineage>
        <taxon>Eukaryota</taxon>
        <taxon>Metamonada</taxon>
        <taxon>Preaxostyla</taxon>
        <taxon>Oxymonadida</taxon>
        <taxon>Blattamonas</taxon>
    </lineage>
</organism>
<sequence>MNDDLNKSAQRTEYQRLDMSAFSEIQRQVNLEDKHNPLLNLFFCFYCPFVCRCHPIQDSDIYVVGKKDRTDVVTVKATEQWNIGYLKYQEQIAQLKNNGPNPIGNNGSRSKKIPHPSIIKIIFKTLGGLQLFLSVLLWLVSYAFMFIQPYMMKQILHVLEQKQAHPLTKFPWMWGSLLIVSPFAEELSDAWGIRHFYHFSHRARAMLSGMIFNKSLKLKISSRSAVDEGRMLSLMSADVVQVAEELWMPMLLLVSPLVFFVPLVLLSLEFGITSLVSIGVIVASLLFQYPLSRLMTSALTTYLQHNDTRNKITKHVVQDMRVVKMSGLEKVMSDRVSLSRELQLQSTFKYILAFQLVSSLVHVLPDLVNAVTITTFVYHQKLTQAQFATKVMPCVGYLTMMTRETHLFPEYIQCLIMMNVSQKRIRQFLLLDETDGLKREELGDREDIIVVKDGEFQWESVGDLPLTDEEEEEQRKAERKAIKEEKKNSRIIDRALRKMNKHADQTPTEKTRLLAPSHAPYNSAQPASSPPLPAGTLNINSTDTDSDQGSIISFLPANSPSPNRGHLTGINLTIKKGEFVMIVGSVGSGKTSLGAALKGDMECVGGTHSLRGTVAYCSQLPWITNDTVQNNILFGQPMDEEKYRKVVEVCQLETDFSLFSAGDRTVIGEKGVTLSGGQKARIQLARAVYSDRDVYILDDPLSAVDAHVGKALMKKCLCEELKGKTIVLITNQIQHLHKADKVVMVENGTIGFQGTPEEMVQSGILEVDDTGTYKTLATLTDKLPFTEAKPEDEEKKDGPEKLMTEEEYQTGHVPLRNYLLYVKTLFPLPLAVVFLLILAVSEGGLVFASYWMGVVGNEDQFAALSFHTKLHILSFIPVAALLLLLLRSVLSAFGVRHSSRKLHADLVAHVFGCPTSFFDTTPLGRILNRFSGDIVQTDQQLFNQFLQVACFWMEFVGQVVIVGVDTLWFIPVGLAALLAYFVLLFFYSRSARNILRLTSISRSPVLSVFTETVSLGGIAAIRGYEVEELWRQKFNECNDRWTIRSLLFEEGSLWAALWSSVISSLYLLGVVVIGWFFMDPSKLGVAITSSLTFTYLGGQIVRENVELDSRMTSFERIRFYSTQLPQEVKTGTVDPPPNWPSEGKIQFDHVTMKYRPKMSNVLNDISFVVQPGEKVGICGRTGAGKSSLVYPLFRLVELEKSLMPKSIDLETGFPVELMEEDFNSGRVVVDGVDISTVALDRVRRSIEIISQDPILFEGNVRSNVDVFGGKSDEQIWDALKQVELDQEFGEFGLDTPVSESGWNLSAGQRQLICFGRVLLNDTKIVVLDEATASVDLETDEMIQRVLRENMKGRTLLVIAHRLNTIIDADRILVLDKGRAAEFDAPDVLTRIPQSLFSKLLRNSS</sequence>
<dbReference type="InterPro" id="IPR003593">
    <property type="entry name" value="AAA+_ATPase"/>
</dbReference>
<dbReference type="InterPro" id="IPR027417">
    <property type="entry name" value="P-loop_NTPase"/>
</dbReference>
<keyword evidence="5" id="KW-0547">Nucleotide-binding</keyword>
<feature type="transmembrane region" description="Helical" evidence="10">
    <location>
        <begin position="872"/>
        <end position="893"/>
    </location>
</feature>
<dbReference type="PROSITE" id="PS50893">
    <property type="entry name" value="ABC_TRANSPORTER_2"/>
    <property type="match status" value="2"/>
</dbReference>
<dbReference type="Gene3D" id="1.20.1560.10">
    <property type="entry name" value="ABC transporter type 1, transmembrane domain"/>
    <property type="match status" value="2"/>
</dbReference>
<evidence type="ECO:0000256" key="5">
    <source>
        <dbReference type="ARBA" id="ARBA00022741"/>
    </source>
</evidence>
<dbReference type="PROSITE" id="PS00211">
    <property type="entry name" value="ABC_TRANSPORTER_1"/>
    <property type="match status" value="2"/>
</dbReference>
<dbReference type="InterPro" id="IPR044746">
    <property type="entry name" value="ABCC_6TM_D1"/>
</dbReference>
<name>A0ABQ9YJK1_9EUKA</name>
<dbReference type="InterPro" id="IPR050173">
    <property type="entry name" value="ABC_transporter_C-like"/>
</dbReference>
<evidence type="ECO:0000313" key="13">
    <source>
        <dbReference type="EMBL" id="KAK2963908.1"/>
    </source>
</evidence>
<evidence type="ECO:0000256" key="3">
    <source>
        <dbReference type="ARBA" id="ARBA00022692"/>
    </source>
</evidence>
<feature type="compositionally biased region" description="Basic and acidic residues" evidence="9">
    <location>
        <begin position="473"/>
        <end position="512"/>
    </location>
</feature>
<evidence type="ECO:0000259" key="11">
    <source>
        <dbReference type="PROSITE" id="PS50893"/>
    </source>
</evidence>
<evidence type="ECO:0000256" key="4">
    <source>
        <dbReference type="ARBA" id="ARBA00022737"/>
    </source>
</evidence>
<feature type="region of interest" description="Disordered" evidence="9">
    <location>
        <begin position="461"/>
        <end position="545"/>
    </location>
</feature>
<comment type="caution">
    <text evidence="13">The sequence shown here is derived from an EMBL/GenBank/DDBJ whole genome shotgun (WGS) entry which is preliminary data.</text>
</comment>
<dbReference type="PANTHER" id="PTHR24223:SF443">
    <property type="entry name" value="MULTIDRUG-RESISTANCE LIKE PROTEIN 1, ISOFORM I"/>
    <property type="match status" value="1"/>
</dbReference>
<keyword evidence="2" id="KW-0813">Transport</keyword>
<keyword evidence="6" id="KW-0067">ATP-binding</keyword>
<dbReference type="Pfam" id="PF00664">
    <property type="entry name" value="ABC_membrane"/>
    <property type="match status" value="2"/>
</dbReference>
<evidence type="ECO:0000256" key="7">
    <source>
        <dbReference type="ARBA" id="ARBA00022989"/>
    </source>
</evidence>